<keyword evidence="6" id="KW-1185">Reference proteome</keyword>
<evidence type="ECO:0000256" key="2">
    <source>
        <dbReference type="ARBA" id="ARBA00023315"/>
    </source>
</evidence>
<dbReference type="Proteomes" id="UP000095751">
    <property type="component" value="Unassembled WGS sequence"/>
</dbReference>
<name>A0A1E7FVW7_9STRA</name>
<keyword evidence="2 5" id="KW-0012">Acyltransferase</keyword>
<keyword evidence="1 5" id="KW-0808">Transferase</keyword>
<dbReference type="GO" id="GO:0031415">
    <property type="term" value="C:NatA complex"/>
    <property type="evidence" value="ECO:0007669"/>
    <property type="project" value="TreeGrafter"/>
</dbReference>
<dbReference type="PANTHER" id="PTHR42919">
    <property type="entry name" value="N-ALPHA-ACETYLTRANSFERASE"/>
    <property type="match status" value="1"/>
</dbReference>
<dbReference type="InParanoid" id="A0A1E7FVW7"/>
<evidence type="ECO:0000256" key="3">
    <source>
        <dbReference type="SAM" id="MobiDB-lite"/>
    </source>
</evidence>
<dbReference type="PROSITE" id="PS51186">
    <property type="entry name" value="GNAT"/>
    <property type="match status" value="1"/>
</dbReference>
<reference evidence="5 6" key="1">
    <citation type="submission" date="2016-09" db="EMBL/GenBank/DDBJ databases">
        <title>Extensive genetic diversity and differential bi-allelic expression allows diatom success in the polar Southern Ocean.</title>
        <authorList>
            <consortium name="DOE Joint Genome Institute"/>
            <person name="Mock T."/>
            <person name="Otillar R.P."/>
            <person name="Strauss J."/>
            <person name="Dupont C."/>
            <person name="Frickenhaus S."/>
            <person name="Maumus F."/>
            <person name="Mcmullan M."/>
            <person name="Sanges R."/>
            <person name="Schmutz J."/>
            <person name="Toseland A."/>
            <person name="Valas R."/>
            <person name="Veluchamy A."/>
            <person name="Ward B.J."/>
            <person name="Allen A."/>
            <person name="Barry K."/>
            <person name="Falciatore A."/>
            <person name="Ferrante M."/>
            <person name="Fortunato A.E."/>
            <person name="Gloeckner G."/>
            <person name="Gruber A."/>
            <person name="Hipkin R."/>
            <person name="Janech M."/>
            <person name="Kroth P."/>
            <person name="Leese F."/>
            <person name="Lindquist E."/>
            <person name="Lyon B.R."/>
            <person name="Martin J."/>
            <person name="Mayer C."/>
            <person name="Parker M."/>
            <person name="Quesneville H."/>
            <person name="Raymond J."/>
            <person name="Uhlig C."/>
            <person name="Valentin K.U."/>
            <person name="Worden A.Z."/>
            <person name="Armbrust E.V."/>
            <person name="Bowler C."/>
            <person name="Green B."/>
            <person name="Moulton V."/>
            <person name="Van Oosterhout C."/>
            <person name="Grigoriev I."/>
        </authorList>
    </citation>
    <scope>NUCLEOTIDE SEQUENCE [LARGE SCALE GENOMIC DNA]</scope>
    <source>
        <strain evidence="5 6">CCMP1102</strain>
    </source>
</reference>
<dbReference type="EMBL" id="KV784353">
    <property type="protein sequence ID" value="OEU21963.1"/>
    <property type="molecule type" value="Genomic_DNA"/>
</dbReference>
<organism evidence="5 6">
    <name type="scientific">Fragilariopsis cylindrus CCMP1102</name>
    <dbReference type="NCBI Taxonomy" id="635003"/>
    <lineage>
        <taxon>Eukaryota</taxon>
        <taxon>Sar</taxon>
        <taxon>Stramenopiles</taxon>
        <taxon>Ochrophyta</taxon>
        <taxon>Bacillariophyta</taxon>
        <taxon>Bacillariophyceae</taxon>
        <taxon>Bacillariophycidae</taxon>
        <taxon>Bacillariales</taxon>
        <taxon>Bacillariaceae</taxon>
        <taxon>Fragilariopsis</taxon>
    </lineage>
</organism>
<feature type="region of interest" description="Disordered" evidence="3">
    <location>
        <begin position="70"/>
        <end position="91"/>
    </location>
</feature>
<dbReference type="AlphaFoldDB" id="A0A1E7FVW7"/>
<dbReference type="Gene3D" id="3.40.630.30">
    <property type="match status" value="1"/>
</dbReference>
<dbReference type="OrthoDB" id="47374at2759"/>
<evidence type="ECO:0000313" key="6">
    <source>
        <dbReference type="Proteomes" id="UP000095751"/>
    </source>
</evidence>
<dbReference type="InterPro" id="IPR000182">
    <property type="entry name" value="GNAT_dom"/>
</dbReference>
<proteinExistence type="predicted"/>
<dbReference type="GO" id="GO:0008080">
    <property type="term" value="F:N-acetyltransferase activity"/>
    <property type="evidence" value="ECO:0007669"/>
    <property type="project" value="TreeGrafter"/>
</dbReference>
<dbReference type="PANTHER" id="PTHR42919:SF8">
    <property type="entry name" value="N-ALPHA-ACETYLTRANSFERASE 50"/>
    <property type="match status" value="1"/>
</dbReference>
<dbReference type="GO" id="GO:0007064">
    <property type="term" value="P:mitotic sister chromatid cohesion"/>
    <property type="evidence" value="ECO:0007669"/>
    <property type="project" value="TreeGrafter"/>
</dbReference>
<feature type="domain" description="N-acetyltransferase" evidence="4">
    <location>
        <begin position="7"/>
        <end position="188"/>
    </location>
</feature>
<dbReference type="InterPro" id="IPR051556">
    <property type="entry name" value="N-term/lysine_N-AcTrnsfr"/>
</dbReference>
<evidence type="ECO:0000256" key="1">
    <source>
        <dbReference type="ARBA" id="ARBA00022679"/>
    </source>
</evidence>
<dbReference type="Pfam" id="PF00583">
    <property type="entry name" value="Acetyltransf_1"/>
    <property type="match status" value="1"/>
</dbReference>
<gene>
    <name evidence="5" type="ORF">FRACYDRAFT_232112</name>
</gene>
<evidence type="ECO:0000313" key="5">
    <source>
        <dbReference type="EMBL" id="OEU21963.1"/>
    </source>
</evidence>
<dbReference type="InterPro" id="IPR016181">
    <property type="entry name" value="Acyl_CoA_acyltransferase"/>
</dbReference>
<protein>
    <submittedName>
        <fullName evidence="5">Acyl-CoA N-acyltransferase</fullName>
    </submittedName>
</protein>
<evidence type="ECO:0000259" key="4">
    <source>
        <dbReference type="PROSITE" id="PS51186"/>
    </source>
</evidence>
<accession>A0A1E7FVW7</accession>
<dbReference type="KEGG" id="fcy:FRACYDRAFT_232112"/>
<sequence length="188" mass="21813">MGRDLKVEFGRINEDNIEQLRKVNLACFPVQYQESYYKDVQDSKGDGLCKFAYWNGFVVGAACARIEPLNKDDKNKGTDKDKTNDDNDNGADNKKQRIYIMTLGVLAAYRGRTIGAQLIQSILDHFENHMMDPELKNVVEITLHVQISNDDAIKFYTEKFGFEKGDIIENYYRRIDPPHCYKLFKKLR</sequence>
<dbReference type="SUPFAM" id="SSF55729">
    <property type="entry name" value="Acyl-CoA N-acyltransferases (Nat)"/>
    <property type="match status" value="1"/>
</dbReference>